<dbReference type="InterPro" id="IPR007335">
    <property type="entry name" value="DUF413"/>
</dbReference>
<name>A0A1N7LI26_9GAMM</name>
<accession>A0A1N7LI26</accession>
<dbReference type="STRING" id="484498.SAMN05421686_1045"/>
<reference evidence="4" key="1">
    <citation type="submission" date="2017-01" db="EMBL/GenBank/DDBJ databases">
        <authorList>
            <person name="Varghese N."/>
            <person name="Submissions S."/>
        </authorList>
    </citation>
    <scope>NUCLEOTIDE SEQUENCE [LARGE SCALE GENOMIC DNA]</scope>
    <source>
        <strain evidence="4">DSM 24913</strain>
    </source>
</reference>
<evidence type="ECO:0000256" key="1">
    <source>
        <dbReference type="ARBA" id="ARBA00093464"/>
    </source>
</evidence>
<sequence>MSQIQAKSFETSKKFFDDANFPRGFQRSGDFTRQQADILENMGDALKSLHEGTREAATDEEVRFVDFCQQKLEPINAVERAWAAYCKALARKQIYFTASSSASEADYENTETDD</sequence>
<evidence type="ECO:0000313" key="3">
    <source>
        <dbReference type="EMBL" id="SIS73495.1"/>
    </source>
</evidence>
<keyword evidence="4" id="KW-1185">Reference proteome</keyword>
<dbReference type="Proteomes" id="UP000185639">
    <property type="component" value="Unassembled WGS sequence"/>
</dbReference>
<dbReference type="AlphaFoldDB" id="A0A1N7LI26"/>
<comment type="similarity">
    <text evidence="1">Belongs to the MaoP family.</text>
</comment>
<dbReference type="RefSeq" id="WP_076514898.1">
    <property type="nucleotide sequence ID" value="NZ_CAJWBH010000019.1"/>
</dbReference>
<proteinExistence type="inferred from homology"/>
<protein>
    <recommendedName>
        <fullName evidence="2">Macrodomain Ori protein</fullName>
    </recommendedName>
</protein>
<dbReference type="Pfam" id="PF04219">
    <property type="entry name" value="DUF413"/>
    <property type="match status" value="1"/>
</dbReference>
<organism evidence="3 4">
    <name type="scientific">Thalassolituus maritimus</name>
    <dbReference type="NCBI Taxonomy" id="484498"/>
    <lineage>
        <taxon>Bacteria</taxon>
        <taxon>Pseudomonadati</taxon>
        <taxon>Pseudomonadota</taxon>
        <taxon>Gammaproteobacteria</taxon>
        <taxon>Oceanospirillales</taxon>
        <taxon>Oceanospirillaceae</taxon>
        <taxon>Thalassolituus</taxon>
    </lineage>
</organism>
<gene>
    <name evidence="3" type="ORF">SAMN05421686_1045</name>
</gene>
<dbReference type="OrthoDB" id="6400110at2"/>
<evidence type="ECO:0000256" key="2">
    <source>
        <dbReference type="ARBA" id="ARBA00093628"/>
    </source>
</evidence>
<dbReference type="EMBL" id="FTOH01000004">
    <property type="protein sequence ID" value="SIS73495.1"/>
    <property type="molecule type" value="Genomic_DNA"/>
</dbReference>
<evidence type="ECO:0000313" key="4">
    <source>
        <dbReference type="Proteomes" id="UP000185639"/>
    </source>
</evidence>